<dbReference type="EMBL" id="LGTL01000001">
    <property type="protein sequence ID" value="KPA85652.1"/>
    <property type="molecule type" value="Genomic_DNA"/>
</dbReference>
<keyword evidence="4 5" id="KW-0505">Motor protein</keyword>
<proteinExistence type="inferred from homology"/>
<keyword evidence="11" id="KW-1185">Reference proteome</keyword>
<accession>A0A0M9G9M0</accession>
<feature type="domain" description="Kinesin motor" evidence="9">
    <location>
        <begin position="9"/>
        <end position="442"/>
    </location>
</feature>
<feature type="coiled-coil region" evidence="7">
    <location>
        <begin position="596"/>
        <end position="665"/>
    </location>
</feature>
<reference evidence="10 11" key="1">
    <citation type="submission" date="2015-07" db="EMBL/GenBank/DDBJ databases">
        <title>High-quality genome of monoxenous trypanosomatid Leptomonas pyrrhocoris.</title>
        <authorList>
            <person name="Flegontov P."/>
            <person name="Butenko A."/>
            <person name="Firsov S."/>
            <person name="Vlcek C."/>
            <person name="Logacheva M.D."/>
            <person name="Field M."/>
            <person name="Filatov D."/>
            <person name="Flegontova O."/>
            <person name="Gerasimov E."/>
            <person name="Jackson A.P."/>
            <person name="Kelly S."/>
            <person name="Opperdoes F."/>
            <person name="O'Reilly A."/>
            <person name="Votypka J."/>
            <person name="Yurchenko V."/>
            <person name="Lukes J."/>
        </authorList>
    </citation>
    <scope>NUCLEOTIDE SEQUENCE [LARGE SCALE GENOMIC DNA]</scope>
    <source>
        <strain evidence="10">H10</strain>
    </source>
</reference>
<dbReference type="Pfam" id="PF00225">
    <property type="entry name" value="Kinesin"/>
    <property type="match status" value="2"/>
</dbReference>
<evidence type="ECO:0000256" key="5">
    <source>
        <dbReference type="PROSITE-ProRule" id="PRU00283"/>
    </source>
</evidence>
<dbReference type="Proteomes" id="UP000037923">
    <property type="component" value="Unassembled WGS sequence"/>
</dbReference>
<evidence type="ECO:0000256" key="3">
    <source>
        <dbReference type="ARBA" id="ARBA00023054"/>
    </source>
</evidence>
<dbReference type="EMBL" id="LGTL01000001">
    <property type="protein sequence ID" value="KPA85653.1"/>
    <property type="molecule type" value="Genomic_DNA"/>
</dbReference>
<feature type="region of interest" description="Disordered" evidence="8">
    <location>
        <begin position="359"/>
        <end position="389"/>
    </location>
</feature>
<dbReference type="RefSeq" id="XP_015664091.1">
    <property type="nucleotide sequence ID" value="XM_015796083.1"/>
</dbReference>
<dbReference type="PANTHER" id="PTHR47968">
    <property type="entry name" value="CENTROMERE PROTEIN E"/>
    <property type="match status" value="1"/>
</dbReference>
<keyword evidence="1 5" id="KW-0547">Nucleotide-binding</keyword>
<dbReference type="PROSITE" id="PS50067">
    <property type="entry name" value="KINESIN_MOTOR_2"/>
    <property type="match status" value="1"/>
</dbReference>
<sequence>MTSSPTASSIEVAIRVRPLRAELHESRPAWQIDATSLTELAQPDNAFTFDRVYDTGSSTAEIYKNNVRDTIVARVAQGYNGTIFAYGQTGSGKSFTMFGDTSARSPGLIRLAVHDLFKALAMEQQRKPYMHAEVFVSVLEIYNEQLRDLLQGDGGGVRASGSPNMAAASPLVASPPPLPLSIRENEHGVYVHNARRVQVASEEECANVIYTRAASRVSAATMMNEHSSRSHCVIRLLVERSYYLEDAVSDADNAEEEEEEDDETTTQTDGDDEDGGGSRASLSQAAQGEGKHGLSADAAKKRESAKNKKKFISTLNMVDLAGSERVAKTGATGLRMIEGGHINKSLTTLTTVINRLASESTGQQQHTASGAMPPGRAGASSNSNNNGGTAFIPYRDSRLTHLLKTSLGGNSFTAVLCCITPAVESANESRSTLQFASRAKRVKNKAHVNEVANAQTRVRELEAALRNTKKLLVAQTLYLWSKQLRIRRYEEQLASAAVADSGGGIGLFAQPSAAHLMNQQQQQQMIIAQLNAQNDALREEAGTLRVQLEKAMADGGQKGSMPSSASESAAAVAELASLRRSLQYTQDMLKERETAVQAAQASLDELDGLCRELEGENKSQAEQIKALTRRTNEADELITAVEEEHNSLQHEIGLLRAQLQQSQARLLEKHRGDDYLAELTKLHVEHQNLLYSYSQLKEKADRDKAELMQRLHRLTEKNNSLEDDVDEAKDETQLRNSFLWRLLSAAAQVTQGKPLTIKDPSAAVRDAQVAEAVRALTSFAVLSARTNPHNTASASSGGSGGDVSNENVWQLQGRIRGLEEQLIAKDAQRDVIIDAKLKRIQGLVLRLHAVNVALVEEMRHCFHDNEQLFDIAMRSSKTQKKVEKAGLTQRSFESALDRARFTQPPHKPLYHN</sequence>
<organism evidence="10 11">
    <name type="scientific">Leptomonas pyrrhocoris</name>
    <name type="common">Firebug parasite</name>
    <dbReference type="NCBI Taxonomy" id="157538"/>
    <lineage>
        <taxon>Eukaryota</taxon>
        <taxon>Discoba</taxon>
        <taxon>Euglenozoa</taxon>
        <taxon>Kinetoplastea</taxon>
        <taxon>Metakinetoplastina</taxon>
        <taxon>Trypanosomatida</taxon>
        <taxon>Trypanosomatidae</taxon>
        <taxon>Leishmaniinae</taxon>
        <taxon>Leptomonas</taxon>
    </lineage>
</organism>
<evidence type="ECO:0000256" key="2">
    <source>
        <dbReference type="ARBA" id="ARBA00022840"/>
    </source>
</evidence>
<dbReference type="GeneID" id="26900348"/>
<gene>
    <name evidence="10" type="ORF">ABB37_00050</name>
</gene>
<dbReference type="AlphaFoldDB" id="A0A0M9G9M0"/>
<evidence type="ECO:0000313" key="11">
    <source>
        <dbReference type="Proteomes" id="UP000037923"/>
    </source>
</evidence>
<feature type="binding site" evidence="5">
    <location>
        <begin position="87"/>
        <end position="94"/>
    </location>
    <ligand>
        <name>ATP</name>
        <dbReference type="ChEBI" id="CHEBI:30616"/>
    </ligand>
</feature>
<feature type="compositionally biased region" description="Acidic residues" evidence="8">
    <location>
        <begin position="249"/>
        <end position="275"/>
    </location>
</feature>
<dbReference type="GO" id="GO:0005874">
    <property type="term" value="C:microtubule"/>
    <property type="evidence" value="ECO:0007669"/>
    <property type="project" value="UniProtKB-KW"/>
</dbReference>
<evidence type="ECO:0000256" key="1">
    <source>
        <dbReference type="ARBA" id="ARBA00022741"/>
    </source>
</evidence>
<dbReference type="RefSeq" id="XP_015664092.1">
    <property type="nucleotide sequence ID" value="XM_015796084.1"/>
</dbReference>
<evidence type="ECO:0000256" key="8">
    <source>
        <dbReference type="SAM" id="MobiDB-lite"/>
    </source>
</evidence>
<dbReference type="GO" id="GO:0007018">
    <property type="term" value="P:microtubule-based movement"/>
    <property type="evidence" value="ECO:0007669"/>
    <property type="project" value="InterPro"/>
</dbReference>
<dbReference type="InterPro" id="IPR027640">
    <property type="entry name" value="Kinesin-like_fam"/>
</dbReference>
<keyword evidence="3 7" id="KW-0175">Coiled coil</keyword>
<evidence type="ECO:0000256" key="6">
    <source>
        <dbReference type="RuleBase" id="RU000394"/>
    </source>
</evidence>
<protein>
    <recommendedName>
        <fullName evidence="6">Kinesin-like protein</fullName>
    </recommendedName>
</protein>
<dbReference type="InterPro" id="IPR036961">
    <property type="entry name" value="Kinesin_motor_dom_sf"/>
</dbReference>
<dbReference type="GO" id="GO:0003777">
    <property type="term" value="F:microtubule motor activity"/>
    <property type="evidence" value="ECO:0007669"/>
    <property type="project" value="InterPro"/>
</dbReference>
<comment type="similarity">
    <text evidence="5 6">Belongs to the TRAFAC class myosin-kinesin ATPase superfamily. Kinesin family.</text>
</comment>
<dbReference type="InterPro" id="IPR027417">
    <property type="entry name" value="P-loop_NTPase"/>
</dbReference>
<feature type="compositionally biased region" description="Polar residues" evidence="8">
    <location>
        <begin position="359"/>
        <end position="368"/>
    </location>
</feature>
<dbReference type="VEuPathDB" id="TriTrypDB:LpyrH10_01_0500"/>
<dbReference type="Gene3D" id="3.40.850.10">
    <property type="entry name" value="Kinesin motor domain"/>
    <property type="match status" value="1"/>
</dbReference>
<name>A0A0M9G9M0_LEPPY</name>
<evidence type="ECO:0000313" key="10">
    <source>
        <dbReference type="EMBL" id="KPA85653.1"/>
    </source>
</evidence>
<dbReference type="GO" id="GO:0008017">
    <property type="term" value="F:microtubule binding"/>
    <property type="evidence" value="ECO:0007669"/>
    <property type="project" value="InterPro"/>
</dbReference>
<feature type="coiled-coil region" evidence="7">
    <location>
        <begin position="697"/>
        <end position="731"/>
    </location>
</feature>
<dbReference type="InterPro" id="IPR019821">
    <property type="entry name" value="Kinesin_motor_CS"/>
</dbReference>
<evidence type="ECO:0000256" key="7">
    <source>
        <dbReference type="SAM" id="Coils"/>
    </source>
</evidence>
<dbReference type="SUPFAM" id="SSF52540">
    <property type="entry name" value="P-loop containing nucleoside triphosphate hydrolases"/>
    <property type="match status" value="1"/>
</dbReference>
<dbReference type="OMA" id="CITPAIE"/>
<dbReference type="Gene3D" id="1.10.287.1490">
    <property type="match status" value="1"/>
</dbReference>
<dbReference type="OrthoDB" id="21525at2759"/>
<dbReference type="PANTHER" id="PTHR47968:SF75">
    <property type="entry name" value="CENTROMERE-ASSOCIATED PROTEIN E"/>
    <property type="match status" value="1"/>
</dbReference>
<feature type="coiled-coil region" evidence="7">
    <location>
        <begin position="444"/>
        <end position="471"/>
    </location>
</feature>
<keyword evidence="2 5" id="KW-0067">ATP-binding</keyword>
<feature type="region of interest" description="Disordered" evidence="8">
    <location>
        <begin position="249"/>
        <end position="307"/>
    </location>
</feature>
<dbReference type="SMART" id="SM00129">
    <property type="entry name" value="KISc"/>
    <property type="match status" value="1"/>
</dbReference>
<feature type="compositionally biased region" description="Low complexity" evidence="8">
    <location>
        <begin position="377"/>
        <end position="389"/>
    </location>
</feature>
<evidence type="ECO:0000256" key="4">
    <source>
        <dbReference type="ARBA" id="ARBA00023175"/>
    </source>
</evidence>
<comment type="caution">
    <text evidence="10">The sequence shown here is derived from an EMBL/GenBank/DDBJ whole genome shotgun (WGS) entry which is preliminary data.</text>
</comment>
<dbReference type="GO" id="GO:0005524">
    <property type="term" value="F:ATP binding"/>
    <property type="evidence" value="ECO:0007669"/>
    <property type="project" value="UniProtKB-UniRule"/>
</dbReference>
<dbReference type="PROSITE" id="PS00411">
    <property type="entry name" value="KINESIN_MOTOR_1"/>
    <property type="match status" value="1"/>
</dbReference>
<keyword evidence="6" id="KW-0493">Microtubule</keyword>
<evidence type="ECO:0000259" key="9">
    <source>
        <dbReference type="PROSITE" id="PS50067"/>
    </source>
</evidence>
<feature type="coiled-coil region" evidence="7">
    <location>
        <begin position="520"/>
        <end position="554"/>
    </location>
</feature>
<feature type="compositionally biased region" description="Basic and acidic residues" evidence="8">
    <location>
        <begin position="289"/>
        <end position="306"/>
    </location>
</feature>
<dbReference type="PRINTS" id="PR00380">
    <property type="entry name" value="KINESINHEAVY"/>
</dbReference>
<dbReference type="InterPro" id="IPR001752">
    <property type="entry name" value="Kinesin_motor_dom"/>
</dbReference>